<dbReference type="EMBL" id="JBHSMA010000005">
    <property type="protein sequence ID" value="MFC5410998.1"/>
    <property type="molecule type" value="Genomic_DNA"/>
</dbReference>
<keyword evidence="7 8" id="KW-0998">Cell outer membrane</keyword>
<comment type="caution">
    <text evidence="13">The sequence shown here is derived from an EMBL/GenBank/DDBJ whole genome shotgun (WGS) entry which is preliminary data.</text>
</comment>
<dbReference type="RefSeq" id="WP_379847362.1">
    <property type="nucleotide sequence ID" value="NZ_JBHSMA010000005.1"/>
</dbReference>
<evidence type="ECO:0000259" key="11">
    <source>
        <dbReference type="Pfam" id="PF00593"/>
    </source>
</evidence>
<keyword evidence="2 8" id="KW-0813">Transport</keyword>
<dbReference type="InterPro" id="IPR036942">
    <property type="entry name" value="Beta-barrel_TonB_sf"/>
</dbReference>
<dbReference type="Proteomes" id="UP001596106">
    <property type="component" value="Unassembled WGS sequence"/>
</dbReference>
<dbReference type="InterPro" id="IPR023996">
    <property type="entry name" value="TonB-dep_OMP_SusC/RagA"/>
</dbReference>
<reference evidence="14" key="1">
    <citation type="journal article" date="2019" name="Int. J. Syst. Evol. Microbiol.">
        <title>The Global Catalogue of Microorganisms (GCM) 10K type strain sequencing project: providing services to taxonomists for standard genome sequencing and annotation.</title>
        <authorList>
            <consortium name="The Broad Institute Genomics Platform"/>
            <consortium name="The Broad Institute Genome Sequencing Center for Infectious Disease"/>
            <person name="Wu L."/>
            <person name="Ma J."/>
        </authorList>
    </citation>
    <scope>NUCLEOTIDE SEQUENCE [LARGE SCALE GENOMIC DNA]</scope>
    <source>
        <strain evidence="14">CCUG 55250</strain>
    </source>
</reference>
<evidence type="ECO:0000256" key="5">
    <source>
        <dbReference type="ARBA" id="ARBA00023077"/>
    </source>
</evidence>
<dbReference type="Pfam" id="PF07715">
    <property type="entry name" value="Plug"/>
    <property type="match status" value="1"/>
</dbReference>
<dbReference type="Pfam" id="PF13715">
    <property type="entry name" value="CarbopepD_reg_2"/>
    <property type="match status" value="1"/>
</dbReference>
<dbReference type="InterPro" id="IPR039426">
    <property type="entry name" value="TonB-dep_rcpt-like"/>
</dbReference>
<feature type="domain" description="TonB-dependent receptor-like beta-barrel" evidence="11">
    <location>
        <begin position="580"/>
        <end position="1170"/>
    </location>
</feature>
<dbReference type="InterPro" id="IPR037066">
    <property type="entry name" value="Plug_dom_sf"/>
</dbReference>
<feature type="signal peptide" evidence="10">
    <location>
        <begin position="1"/>
        <end position="25"/>
    </location>
</feature>
<dbReference type="Gene3D" id="2.60.40.1120">
    <property type="entry name" value="Carboxypeptidase-like, regulatory domain"/>
    <property type="match status" value="1"/>
</dbReference>
<evidence type="ECO:0000256" key="10">
    <source>
        <dbReference type="SAM" id="SignalP"/>
    </source>
</evidence>
<evidence type="ECO:0000256" key="4">
    <source>
        <dbReference type="ARBA" id="ARBA00022692"/>
    </source>
</evidence>
<accession>A0ABW0IC36</accession>
<evidence type="ECO:0000256" key="2">
    <source>
        <dbReference type="ARBA" id="ARBA00022448"/>
    </source>
</evidence>
<dbReference type="InterPro" id="IPR012910">
    <property type="entry name" value="Plug_dom"/>
</dbReference>
<dbReference type="InterPro" id="IPR008969">
    <property type="entry name" value="CarboxyPept-like_regulatory"/>
</dbReference>
<keyword evidence="4 8" id="KW-0812">Transmembrane</keyword>
<evidence type="ECO:0000256" key="8">
    <source>
        <dbReference type="PROSITE-ProRule" id="PRU01360"/>
    </source>
</evidence>
<comment type="subcellular location">
    <subcellularLocation>
        <location evidence="1 8">Cell outer membrane</location>
        <topology evidence="1 8">Multi-pass membrane protein</topology>
    </subcellularLocation>
</comment>
<protein>
    <submittedName>
        <fullName evidence="13">SusC/RagA family TonB-linked outer membrane protein</fullName>
    </submittedName>
</protein>
<feature type="domain" description="TonB-dependent receptor plug" evidence="12">
    <location>
        <begin position="252"/>
        <end position="377"/>
    </location>
</feature>
<keyword evidence="6 8" id="KW-0472">Membrane</keyword>
<sequence length="1214" mass="132103">MNKLCYWKWSIFLLPWLPVPTDSFAQTLAFHQSAQQSAVKRPATLKLRDAILLLRDRYRVNVLFEEKLLDGFSVSEDAINKTKSIDDNLNALLHAHGLQFQRIKKNTYLIYSTKTSAIGLERKPAGSVSSISHPNAVLPVAPVSLNRAVELLPNEKGQVQVSGRVTDENGQGLPGVNVIEKGTQNGTSTSATGAYTLSVSGPESVLLFSFIGYVTGEAAVGDKSVVNISLKPDEQTLKEVVVTAIGLERSRKSLGYSVQKVDSEELVNSRETSVASALSGKAAGVQVTTSSGAVGSAAQIRIRGSASLTGNNSPLFVVDGVPIDNGQNRTLSGGDGNAGVVHSNRSIDVNPDDIETMTVLKGPAATALYGIRAAAGAIIITTKRGSRSAVKQSRISLSSSYIVNEINRLPKWQDKYAQGAEVNGVPQYRDPSTGVITSFGPEHSSLTYSSQPSRFSNQGLIVPRTDPSSNGIPVQAFDNFGNFFVKGSTFDNHLSFSGGGENSNYYFSLGKLKQKGIIPTEEFDRLTFKMSGDLSLTKKLNVSGSVTYSKTGGTRAQQGSNSSGVIMGLMRAPFTFDNTNGYSDPLNEPLAYSLPDGSQRNSGGNIGGYDNPFWSVKKNQYKDEVDRVIGFMQSDYEVLPWLKLMGRLGLDMYNDNRLEAFSKNSRGLVAGRVSQENYLQRAINSDLILTANRRLTEDLDLTVLLGHNYFNRTERRQTTTGSGLNIPDFFNPSGASTLTGGTNLARRKLNAAYGDVRLTYRNYLFLNFTGRNEWSSTLPKENSSFFYPSISASFAFTDAFNIKSNWLTAGKLRASYAQVGNDSPIYSLYNTYSPASINATLITSGGILFPFQNQLGLTVGNSSGNPQLRPEIRVSSEFGGEFRFLKNRLGVDLTYYNSISKDLIVSVPLPNSSGFTSTIRNVGEISNKGWEVVVDATPVETGKFTWNLALNWSRNVSLVKEIADGIESIGVTSVGPLGQIRLVKGQPFAVIYGNDFVRDAQGRVVIDDARYMADGKTLNANYGFPSRDPNPKPIGNTNPKWIAGLRNTFQYGNFSLTTLLDARYKFDIYNGTLGSMNQSGTSKESEDRYLPTVFEGVKKSDGGVNNIEVVKGQYWYTGVGGGFGSGVNTQFVEDGSWLRMRELNLSYRLPGNWLKKIGVSNASFTLTGRNIFLLTNYSGVDPETNLNGDNNSAGYDYFTMPNTRSYGAALTLTL</sequence>
<dbReference type="SUPFAM" id="SSF56935">
    <property type="entry name" value="Porins"/>
    <property type="match status" value="1"/>
</dbReference>
<dbReference type="SUPFAM" id="SSF49464">
    <property type="entry name" value="Carboxypeptidase regulatory domain-like"/>
    <property type="match status" value="1"/>
</dbReference>
<evidence type="ECO:0000313" key="13">
    <source>
        <dbReference type="EMBL" id="MFC5410998.1"/>
    </source>
</evidence>
<dbReference type="Gene3D" id="2.170.130.10">
    <property type="entry name" value="TonB-dependent receptor, plug domain"/>
    <property type="match status" value="1"/>
</dbReference>
<dbReference type="NCBIfam" id="TIGR04057">
    <property type="entry name" value="SusC_RagA_signa"/>
    <property type="match status" value="1"/>
</dbReference>
<feature type="chain" id="PRO_5046478259" evidence="10">
    <location>
        <begin position="26"/>
        <end position="1214"/>
    </location>
</feature>
<dbReference type="InterPro" id="IPR023997">
    <property type="entry name" value="TonB-dep_OMP_SusC/RagA_CS"/>
</dbReference>
<keyword evidence="10" id="KW-0732">Signal</keyword>
<evidence type="ECO:0000313" key="14">
    <source>
        <dbReference type="Proteomes" id="UP001596106"/>
    </source>
</evidence>
<evidence type="ECO:0000259" key="12">
    <source>
        <dbReference type="Pfam" id="PF07715"/>
    </source>
</evidence>
<evidence type="ECO:0000256" key="6">
    <source>
        <dbReference type="ARBA" id="ARBA00023136"/>
    </source>
</evidence>
<dbReference type="Gene3D" id="2.40.170.20">
    <property type="entry name" value="TonB-dependent receptor, beta-barrel domain"/>
    <property type="match status" value="1"/>
</dbReference>
<dbReference type="PROSITE" id="PS52016">
    <property type="entry name" value="TONB_DEPENDENT_REC_3"/>
    <property type="match status" value="1"/>
</dbReference>
<organism evidence="13 14">
    <name type="scientific">Larkinella bovis</name>
    <dbReference type="NCBI Taxonomy" id="683041"/>
    <lineage>
        <taxon>Bacteria</taxon>
        <taxon>Pseudomonadati</taxon>
        <taxon>Bacteroidota</taxon>
        <taxon>Cytophagia</taxon>
        <taxon>Cytophagales</taxon>
        <taxon>Spirosomataceae</taxon>
        <taxon>Larkinella</taxon>
    </lineage>
</organism>
<evidence type="ECO:0000256" key="1">
    <source>
        <dbReference type="ARBA" id="ARBA00004571"/>
    </source>
</evidence>
<dbReference type="InterPro" id="IPR000531">
    <property type="entry name" value="Beta-barrel_TonB"/>
</dbReference>
<keyword evidence="3 8" id="KW-1134">Transmembrane beta strand</keyword>
<comment type="similarity">
    <text evidence="8 9">Belongs to the TonB-dependent receptor family.</text>
</comment>
<gene>
    <name evidence="13" type="ORF">ACFPMF_16885</name>
</gene>
<evidence type="ECO:0000256" key="3">
    <source>
        <dbReference type="ARBA" id="ARBA00022452"/>
    </source>
</evidence>
<evidence type="ECO:0000256" key="7">
    <source>
        <dbReference type="ARBA" id="ARBA00023237"/>
    </source>
</evidence>
<dbReference type="Pfam" id="PF00593">
    <property type="entry name" value="TonB_dep_Rec_b-barrel"/>
    <property type="match status" value="1"/>
</dbReference>
<proteinExistence type="inferred from homology"/>
<evidence type="ECO:0000256" key="9">
    <source>
        <dbReference type="RuleBase" id="RU003357"/>
    </source>
</evidence>
<name>A0ABW0IC36_9BACT</name>
<keyword evidence="5 9" id="KW-0798">TonB box</keyword>
<keyword evidence="14" id="KW-1185">Reference proteome</keyword>
<dbReference type="NCBIfam" id="TIGR04056">
    <property type="entry name" value="OMP_RagA_SusC"/>
    <property type="match status" value="1"/>
</dbReference>